<dbReference type="Proteomes" id="UP001258017">
    <property type="component" value="Unassembled WGS sequence"/>
</dbReference>
<proteinExistence type="predicted"/>
<reference evidence="1" key="1">
    <citation type="submission" date="2021-08" db="EMBL/GenBank/DDBJ databases">
        <authorList>
            <person name="Misof B."/>
            <person name="Oliver O."/>
            <person name="Podsiadlowski L."/>
            <person name="Donath A."/>
            <person name="Peters R."/>
            <person name="Mayer C."/>
            <person name="Rust J."/>
            <person name="Gunkel S."/>
            <person name="Lesny P."/>
            <person name="Martin S."/>
            <person name="Oeyen J.P."/>
            <person name="Petersen M."/>
            <person name="Panagiotis P."/>
            <person name="Wilbrandt J."/>
            <person name="Tanja T."/>
        </authorList>
    </citation>
    <scope>NUCLEOTIDE SEQUENCE</scope>
    <source>
        <strain evidence="1">GBR_01_08_01A</strain>
        <tissue evidence="1">Thorax + abdomen</tissue>
    </source>
</reference>
<gene>
    <name evidence="1" type="ORF">KPH14_003474</name>
</gene>
<dbReference type="AlphaFoldDB" id="A0AAD9VK10"/>
<accession>A0AAD9VK10</accession>
<comment type="caution">
    <text evidence="1">The sequence shown here is derived from an EMBL/GenBank/DDBJ whole genome shotgun (WGS) entry which is preliminary data.</text>
</comment>
<dbReference type="EMBL" id="JAIFRP010004357">
    <property type="protein sequence ID" value="KAK2577354.1"/>
    <property type="molecule type" value="Genomic_DNA"/>
</dbReference>
<sequence length="109" mass="13024">MEIVDDYSNFWNSRKIGTSLPKTPRFIVPRRCFDGRISRHELITRQFIADVYGGQVDWEEGEWEKEKWEMAEEHHRVKLHCIDNDIPEVNARTKIDTAFRCTDRVLTRS</sequence>
<evidence type="ECO:0000313" key="1">
    <source>
        <dbReference type="EMBL" id="KAK2577354.1"/>
    </source>
</evidence>
<evidence type="ECO:0000313" key="2">
    <source>
        <dbReference type="Proteomes" id="UP001258017"/>
    </source>
</evidence>
<name>A0AAD9VK10_9HYME</name>
<keyword evidence="2" id="KW-1185">Reference proteome</keyword>
<organism evidence="1 2">
    <name type="scientific">Odynerus spinipes</name>
    <dbReference type="NCBI Taxonomy" id="1348599"/>
    <lineage>
        <taxon>Eukaryota</taxon>
        <taxon>Metazoa</taxon>
        <taxon>Ecdysozoa</taxon>
        <taxon>Arthropoda</taxon>
        <taxon>Hexapoda</taxon>
        <taxon>Insecta</taxon>
        <taxon>Pterygota</taxon>
        <taxon>Neoptera</taxon>
        <taxon>Endopterygota</taxon>
        <taxon>Hymenoptera</taxon>
        <taxon>Apocrita</taxon>
        <taxon>Aculeata</taxon>
        <taxon>Vespoidea</taxon>
        <taxon>Vespidae</taxon>
        <taxon>Eumeninae</taxon>
        <taxon>Odynerus</taxon>
    </lineage>
</organism>
<reference evidence="1" key="2">
    <citation type="journal article" date="2023" name="Commun. Biol.">
        <title>Intrasexual cuticular hydrocarbon dimorphism in a wasp sheds light on hydrocarbon biosynthesis genes in Hymenoptera.</title>
        <authorList>
            <person name="Moris V.C."/>
            <person name="Podsiadlowski L."/>
            <person name="Martin S."/>
            <person name="Oeyen J.P."/>
            <person name="Donath A."/>
            <person name="Petersen M."/>
            <person name="Wilbrandt J."/>
            <person name="Misof B."/>
            <person name="Liedtke D."/>
            <person name="Thamm M."/>
            <person name="Scheiner R."/>
            <person name="Schmitt T."/>
            <person name="Niehuis O."/>
        </authorList>
    </citation>
    <scope>NUCLEOTIDE SEQUENCE</scope>
    <source>
        <strain evidence="1">GBR_01_08_01A</strain>
    </source>
</reference>
<protein>
    <submittedName>
        <fullName evidence="1">Uncharacterized protein</fullName>
    </submittedName>
</protein>